<keyword evidence="2" id="KW-1185">Reference proteome</keyword>
<organism evidence="1 2">
    <name type="scientific">Hyalomma asiaticum</name>
    <name type="common">Tick</name>
    <dbReference type="NCBI Taxonomy" id="266040"/>
    <lineage>
        <taxon>Eukaryota</taxon>
        <taxon>Metazoa</taxon>
        <taxon>Ecdysozoa</taxon>
        <taxon>Arthropoda</taxon>
        <taxon>Chelicerata</taxon>
        <taxon>Arachnida</taxon>
        <taxon>Acari</taxon>
        <taxon>Parasitiformes</taxon>
        <taxon>Ixodida</taxon>
        <taxon>Ixodoidea</taxon>
        <taxon>Ixodidae</taxon>
        <taxon>Hyalomminae</taxon>
        <taxon>Hyalomma</taxon>
    </lineage>
</organism>
<name>A0ACB7TF81_HYAAI</name>
<accession>A0ACB7TF81</accession>
<reference evidence="1" key="1">
    <citation type="submission" date="2020-05" db="EMBL/GenBank/DDBJ databases">
        <title>Large-scale comparative analyses of tick genomes elucidate their genetic diversity and vector capacities.</title>
        <authorList>
            <person name="Jia N."/>
            <person name="Wang J."/>
            <person name="Shi W."/>
            <person name="Du L."/>
            <person name="Sun Y."/>
            <person name="Zhan W."/>
            <person name="Jiang J."/>
            <person name="Wang Q."/>
            <person name="Zhang B."/>
            <person name="Ji P."/>
            <person name="Sakyi L.B."/>
            <person name="Cui X."/>
            <person name="Yuan T."/>
            <person name="Jiang B."/>
            <person name="Yang W."/>
            <person name="Lam T.T.-Y."/>
            <person name="Chang Q."/>
            <person name="Ding S."/>
            <person name="Wang X."/>
            <person name="Zhu J."/>
            <person name="Ruan X."/>
            <person name="Zhao L."/>
            <person name="Wei J."/>
            <person name="Que T."/>
            <person name="Du C."/>
            <person name="Cheng J."/>
            <person name="Dai P."/>
            <person name="Han X."/>
            <person name="Huang E."/>
            <person name="Gao Y."/>
            <person name="Liu J."/>
            <person name="Shao H."/>
            <person name="Ye R."/>
            <person name="Li L."/>
            <person name="Wei W."/>
            <person name="Wang X."/>
            <person name="Wang C."/>
            <person name="Yang T."/>
            <person name="Huo Q."/>
            <person name="Li W."/>
            <person name="Guo W."/>
            <person name="Chen H."/>
            <person name="Zhou L."/>
            <person name="Ni X."/>
            <person name="Tian J."/>
            <person name="Zhou Y."/>
            <person name="Sheng Y."/>
            <person name="Liu T."/>
            <person name="Pan Y."/>
            <person name="Xia L."/>
            <person name="Li J."/>
            <person name="Zhao F."/>
            <person name="Cao W."/>
        </authorList>
    </citation>
    <scope>NUCLEOTIDE SEQUENCE</scope>
    <source>
        <strain evidence="1">Hyas-2018</strain>
    </source>
</reference>
<dbReference type="EMBL" id="CM023481">
    <property type="protein sequence ID" value="KAH6945680.1"/>
    <property type="molecule type" value="Genomic_DNA"/>
</dbReference>
<evidence type="ECO:0000313" key="1">
    <source>
        <dbReference type="EMBL" id="KAH6945680.1"/>
    </source>
</evidence>
<sequence>MCAYGRVPFTWVAKFWAKVDPSPTAVDNNDAFVEAALSNGSQVLCAFAPSLGDYTQLKAPDDIDNMTSQLIEGSYSPAKDVPNPFHYRIHLTRADKIKVALMTVTLVPVRIVLIIFFLLLTWLGCYLGQLGLSHKDRTEKPLTGFRSFKGQLASQKEAPVLVVGPHSSLLDGVVVLLLGGLMPVAKAGSEYVPIFGRFLGPFGRCRKRTACEANGCSNQRLNVLPHYPAAREAIQSASRKCVLKCIFCAGIWVRTVGRAARPHEAPILVVAPHSSFFDTVAAMLGNPVPSAVVRSKSKGMFFLGKKAAPNGPWALTVCSAAILNFTQPVYVKRSDPNSRQNTVREITRRATSKEPWSQVIIFPEGTCTNRSCLITFKQGAFVPGVPVQPVLIRYPNELYLPVYVPSEREKKDPKLYAENVRCLMAKALRIPLSSYSYDDLKQTDVENSGRVKTVVCNRLQQLISRNCIQLQDIGDVILKVKAAIKNRESSRVSFLEFVAILGVPSDHISKNVFEAFDISLIGRDSVKVN</sequence>
<comment type="caution">
    <text evidence="1">The sequence shown here is derived from an EMBL/GenBank/DDBJ whole genome shotgun (WGS) entry which is preliminary data.</text>
</comment>
<evidence type="ECO:0000313" key="2">
    <source>
        <dbReference type="Proteomes" id="UP000821845"/>
    </source>
</evidence>
<gene>
    <name evidence="1" type="ORF">HPB50_009604</name>
</gene>
<protein>
    <submittedName>
        <fullName evidence="1">Uncharacterized protein</fullName>
    </submittedName>
</protein>
<proteinExistence type="predicted"/>
<dbReference type="Proteomes" id="UP000821845">
    <property type="component" value="Chromosome 1"/>
</dbReference>